<evidence type="ECO:0000256" key="3">
    <source>
        <dbReference type="ARBA" id="ARBA00023163"/>
    </source>
</evidence>
<evidence type="ECO:0000256" key="1">
    <source>
        <dbReference type="ARBA" id="ARBA00023015"/>
    </source>
</evidence>
<name>A0A158FKZ8_9BURK</name>
<dbReference type="PROSITE" id="PS01124">
    <property type="entry name" value="HTH_ARAC_FAMILY_2"/>
    <property type="match status" value="1"/>
</dbReference>
<keyword evidence="1" id="KW-0805">Transcription regulation</keyword>
<dbReference type="SMART" id="SM00342">
    <property type="entry name" value="HTH_ARAC"/>
    <property type="match status" value="1"/>
</dbReference>
<protein>
    <submittedName>
        <fullName evidence="5">AraC family transcriptional regulator</fullName>
    </submittedName>
</protein>
<evidence type="ECO:0000313" key="5">
    <source>
        <dbReference type="EMBL" id="SAL19750.1"/>
    </source>
</evidence>
<dbReference type="Gene3D" id="1.10.10.60">
    <property type="entry name" value="Homeodomain-like"/>
    <property type="match status" value="1"/>
</dbReference>
<dbReference type="GO" id="GO:0003700">
    <property type="term" value="F:DNA-binding transcription factor activity"/>
    <property type="evidence" value="ECO:0007669"/>
    <property type="project" value="InterPro"/>
</dbReference>
<dbReference type="Proteomes" id="UP000054683">
    <property type="component" value="Unassembled WGS sequence"/>
</dbReference>
<dbReference type="InterPro" id="IPR009057">
    <property type="entry name" value="Homeodomain-like_sf"/>
</dbReference>
<dbReference type="InterPro" id="IPR018062">
    <property type="entry name" value="HTH_AraC-typ_CS"/>
</dbReference>
<organism evidence="5 6">
    <name type="scientific">Caballeronia udeis</name>
    <dbReference type="NCBI Taxonomy" id="1232866"/>
    <lineage>
        <taxon>Bacteria</taxon>
        <taxon>Pseudomonadati</taxon>
        <taxon>Pseudomonadota</taxon>
        <taxon>Betaproteobacteria</taxon>
        <taxon>Burkholderiales</taxon>
        <taxon>Burkholderiaceae</taxon>
        <taxon>Caballeronia</taxon>
    </lineage>
</organism>
<keyword evidence="3" id="KW-0804">Transcription</keyword>
<feature type="domain" description="HTH araC/xylS-type" evidence="4">
    <location>
        <begin position="221"/>
        <end position="321"/>
    </location>
</feature>
<dbReference type="PANTHER" id="PTHR46796">
    <property type="entry name" value="HTH-TYPE TRANSCRIPTIONAL ACTIVATOR RHAS-RELATED"/>
    <property type="match status" value="1"/>
</dbReference>
<dbReference type="SUPFAM" id="SSF46689">
    <property type="entry name" value="Homeodomain-like"/>
    <property type="match status" value="2"/>
</dbReference>
<evidence type="ECO:0000313" key="6">
    <source>
        <dbReference type="Proteomes" id="UP000054683"/>
    </source>
</evidence>
<evidence type="ECO:0000256" key="2">
    <source>
        <dbReference type="ARBA" id="ARBA00023125"/>
    </source>
</evidence>
<dbReference type="NCBIfam" id="NF041686">
    <property type="entry name" value="ant_diox_reg_AndR"/>
    <property type="match status" value="1"/>
</dbReference>
<proteinExistence type="predicted"/>
<dbReference type="EMBL" id="FCOK02000005">
    <property type="protein sequence ID" value="SAL19750.1"/>
    <property type="molecule type" value="Genomic_DNA"/>
</dbReference>
<sequence>MSQAAFRADALRGYRLFESTDLDETRELISRVMQPHALVPSGTGRGRSHMDFVRLGGLGLGTIAFGDAMRVDVKAVDGYYLLMFCVNGNAEVRTMGRSMQVNRDQGVLCAPGQAFDALLSPGCEQFVLRIDPVALNAHAGLAAQDFASLVPVGSSDLRGWMQQLQLVASSPELLASARSNPRVATHLEGLLIDLFATSYVGKDRASGFASKRSPVSPGFVKRAEAFIEARCREPMELLDIANAAGVSTRTLRDGFQQFRGVSPMQYVRQLRLERARDALRAAPLDVRVAEIALDCGFAHLGRFSMVYKAMFGESPSETLRAR</sequence>
<gene>
    <name evidence="5" type="ORF">AWB69_01253</name>
</gene>
<dbReference type="AlphaFoldDB" id="A0A158FKZ8"/>
<dbReference type="InterPro" id="IPR018060">
    <property type="entry name" value="HTH_AraC"/>
</dbReference>
<reference evidence="5 6" key="1">
    <citation type="submission" date="2016-01" db="EMBL/GenBank/DDBJ databases">
        <authorList>
            <person name="Oliw E.H."/>
        </authorList>
    </citation>
    <scope>NUCLEOTIDE SEQUENCE [LARGE SCALE GENOMIC DNA]</scope>
    <source>
        <strain evidence="5">LMG 27134</strain>
    </source>
</reference>
<dbReference type="OrthoDB" id="185346at2"/>
<dbReference type="PROSITE" id="PS00041">
    <property type="entry name" value="HTH_ARAC_FAMILY_1"/>
    <property type="match status" value="1"/>
</dbReference>
<dbReference type="InterPro" id="IPR049668">
    <property type="entry name" value="AndR"/>
</dbReference>
<dbReference type="InterPro" id="IPR050204">
    <property type="entry name" value="AraC_XylS_family_regulators"/>
</dbReference>
<dbReference type="InterPro" id="IPR035418">
    <property type="entry name" value="AraC-bd_2"/>
</dbReference>
<dbReference type="RefSeq" id="WP_062083246.1">
    <property type="nucleotide sequence ID" value="NZ_FCOK02000005.1"/>
</dbReference>
<accession>A0A158FKZ8</accession>
<dbReference type="Pfam" id="PF12833">
    <property type="entry name" value="HTH_18"/>
    <property type="match status" value="1"/>
</dbReference>
<dbReference type="GO" id="GO:0043565">
    <property type="term" value="F:sequence-specific DNA binding"/>
    <property type="evidence" value="ECO:0007669"/>
    <property type="project" value="InterPro"/>
</dbReference>
<keyword evidence="2" id="KW-0238">DNA-binding</keyword>
<dbReference type="Pfam" id="PF14525">
    <property type="entry name" value="AraC_binding_2"/>
    <property type="match status" value="1"/>
</dbReference>
<evidence type="ECO:0000259" key="4">
    <source>
        <dbReference type="PROSITE" id="PS01124"/>
    </source>
</evidence>